<sequence length="344" mass="38204">MTAPLPLSFAKILVCQLRQIGDVLLATPSVELLRRRYPEAEIHFFTEKKCAPMLANNPHLAKVFALDKKELSSLRKELAYYRSVAREGYDLVVDFQQLPRIRWVVAFSRARVRLSYDAPWYTRWLYTHSVPMRGGYAAMSKASVLAPLGIEWNGERPRIYLSKVERAWAAHFFQQHGIGDGHTVVTIDPTHRRATRRWPVGHWAGLIDLAAEARPDLRFVVLVGPGEEEVAAELKARVRHGGNLVVPARLLSLRELAAVIDAAALHAGNCSAPRHIAVAVDTPSLTVLGSTSDAWTFPAAEHEAVKACLDCQPCNENVCPKGTDECLTGLSPTTVAERLLERLP</sequence>
<dbReference type="AlphaFoldDB" id="S7UCF7"/>
<dbReference type="STRING" id="1121439.dsat_0883"/>
<accession>S7UCF7</accession>
<dbReference type="RefSeq" id="WP_020887580.1">
    <property type="nucleotide sequence ID" value="NZ_ATHI01000028.1"/>
</dbReference>
<dbReference type="eggNOG" id="COG0859">
    <property type="taxonomic scope" value="Bacteria"/>
</dbReference>
<evidence type="ECO:0000256" key="1">
    <source>
        <dbReference type="ARBA" id="ARBA00022676"/>
    </source>
</evidence>
<dbReference type="OrthoDB" id="9760688at2"/>
<dbReference type="Gene3D" id="3.40.50.2000">
    <property type="entry name" value="Glycogen Phosphorylase B"/>
    <property type="match status" value="2"/>
</dbReference>
<dbReference type="EMBL" id="ATHI01000028">
    <property type="protein sequence ID" value="EPR31559.1"/>
    <property type="molecule type" value="Genomic_DNA"/>
</dbReference>
<dbReference type="PATRIC" id="fig|1121439.3.peg.2252"/>
<evidence type="ECO:0000256" key="2">
    <source>
        <dbReference type="ARBA" id="ARBA00022679"/>
    </source>
</evidence>
<proteinExistence type="predicted"/>
<dbReference type="GO" id="GO:0009244">
    <property type="term" value="P:lipopolysaccharide core region biosynthetic process"/>
    <property type="evidence" value="ECO:0007669"/>
    <property type="project" value="TreeGrafter"/>
</dbReference>
<dbReference type="Proteomes" id="UP000014975">
    <property type="component" value="Unassembled WGS sequence"/>
</dbReference>
<dbReference type="PANTHER" id="PTHR30160">
    <property type="entry name" value="TETRAACYLDISACCHARIDE 4'-KINASE-RELATED"/>
    <property type="match status" value="1"/>
</dbReference>
<protein>
    <submittedName>
        <fullName evidence="3">Glycosyl transferase family 9</fullName>
    </submittedName>
</protein>
<dbReference type="SUPFAM" id="SSF53756">
    <property type="entry name" value="UDP-Glycosyltransferase/glycogen phosphorylase"/>
    <property type="match status" value="1"/>
</dbReference>
<evidence type="ECO:0000313" key="3">
    <source>
        <dbReference type="EMBL" id="EPR31559.1"/>
    </source>
</evidence>
<keyword evidence="4" id="KW-1185">Reference proteome</keyword>
<gene>
    <name evidence="3" type="ORF">dsat_0883</name>
</gene>
<keyword evidence="2 3" id="KW-0808">Transferase</keyword>
<evidence type="ECO:0000313" key="4">
    <source>
        <dbReference type="Proteomes" id="UP000014975"/>
    </source>
</evidence>
<dbReference type="CDD" id="cd03789">
    <property type="entry name" value="GT9_LPS_heptosyltransferase"/>
    <property type="match status" value="1"/>
</dbReference>
<dbReference type="GO" id="GO:0005829">
    <property type="term" value="C:cytosol"/>
    <property type="evidence" value="ECO:0007669"/>
    <property type="project" value="TreeGrafter"/>
</dbReference>
<organism evidence="3 4">
    <name type="scientific">Alkalidesulfovibrio alkalitolerans DSM 16529</name>
    <dbReference type="NCBI Taxonomy" id="1121439"/>
    <lineage>
        <taxon>Bacteria</taxon>
        <taxon>Pseudomonadati</taxon>
        <taxon>Thermodesulfobacteriota</taxon>
        <taxon>Desulfovibrionia</taxon>
        <taxon>Desulfovibrionales</taxon>
        <taxon>Desulfovibrionaceae</taxon>
        <taxon>Alkalidesulfovibrio</taxon>
    </lineage>
</organism>
<comment type="caution">
    <text evidence="3">The sequence shown here is derived from an EMBL/GenBank/DDBJ whole genome shotgun (WGS) entry which is preliminary data.</text>
</comment>
<dbReference type="Pfam" id="PF01075">
    <property type="entry name" value="Glyco_transf_9"/>
    <property type="match status" value="1"/>
</dbReference>
<keyword evidence="1" id="KW-0328">Glycosyltransferase</keyword>
<dbReference type="GO" id="GO:0008713">
    <property type="term" value="F:ADP-heptose-lipopolysaccharide heptosyltransferase activity"/>
    <property type="evidence" value="ECO:0007669"/>
    <property type="project" value="TreeGrafter"/>
</dbReference>
<dbReference type="InterPro" id="IPR051199">
    <property type="entry name" value="LPS_LOS_Heptosyltrfase"/>
</dbReference>
<name>S7UCF7_9BACT</name>
<reference evidence="3 4" key="1">
    <citation type="journal article" date="2013" name="Genome Announc.">
        <title>Draft genome sequences for three mercury-methylating, sulfate-reducing bacteria.</title>
        <authorList>
            <person name="Brown S.D."/>
            <person name="Hurt R.A.Jr."/>
            <person name="Gilmour C.C."/>
            <person name="Elias D.A."/>
        </authorList>
    </citation>
    <scope>NUCLEOTIDE SEQUENCE [LARGE SCALE GENOMIC DNA]</scope>
    <source>
        <strain evidence="3 4">DSM 16529</strain>
    </source>
</reference>
<dbReference type="PANTHER" id="PTHR30160:SF1">
    <property type="entry name" value="LIPOPOLYSACCHARIDE 1,2-N-ACETYLGLUCOSAMINETRANSFERASE-RELATED"/>
    <property type="match status" value="1"/>
</dbReference>
<dbReference type="InterPro" id="IPR002201">
    <property type="entry name" value="Glyco_trans_9"/>
</dbReference>